<dbReference type="PROSITE" id="PS50112">
    <property type="entry name" value="PAS"/>
    <property type="match status" value="1"/>
</dbReference>
<dbReference type="Pfam" id="PF00196">
    <property type="entry name" value="GerE"/>
    <property type="match status" value="1"/>
</dbReference>
<dbReference type="InterPro" id="IPR036388">
    <property type="entry name" value="WH-like_DNA-bd_sf"/>
</dbReference>
<dbReference type="InterPro" id="IPR000014">
    <property type="entry name" value="PAS"/>
</dbReference>
<dbReference type="InterPro" id="IPR001610">
    <property type="entry name" value="PAC"/>
</dbReference>
<organism evidence="5">
    <name type="scientific">uncultured Desulfobacterium sp</name>
    <dbReference type="NCBI Taxonomy" id="201089"/>
    <lineage>
        <taxon>Bacteria</taxon>
        <taxon>Pseudomonadati</taxon>
        <taxon>Thermodesulfobacteriota</taxon>
        <taxon>Desulfobacteria</taxon>
        <taxon>Desulfobacterales</taxon>
        <taxon>Desulfobacteriaceae</taxon>
        <taxon>Desulfobacterium</taxon>
        <taxon>environmental samples</taxon>
    </lineage>
</organism>
<dbReference type="SMART" id="SM00086">
    <property type="entry name" value="PAC"/>
    <property type="match status" value="1"/>
</dbReference>
<dbReference type="AlphaFoldDB" id="A0A445MW07"/>
<name>A0A445MW07_9BACT</name>
<keyword evidence="1" id="KW-0175">Coiled coil</keyword>
<feature type="domain" description="PAC" evidence="4">
    <location>
        <begin position="189"/>
        <end position="241"/>
    </location>
</feature>
<dbReference type="CDD" id="cd00130">
    <property type="entry name" value="PAS"/>
    <property type="match status" value="1"/>
</dbReference>
<dbReference type="PANTHER" id="PTHR44757:SF2">
    <property type="entry name" value="BIOFILM ARCHITECTURE MAINTENANCE PROTEIN MBAA"/>
    <property type="match status" value="1"/>
</dbReference>
<dbReference type="InterPro" id="IPR035965">
    <property type="entry name" value="PAS-like_dom_sf"/>
</dbReference>
<dbReference type="InterPro" id="IPR000792">
    <property type="entry name" value="Tscrpt_reg_LuxR_C"/>
</dbReference>
<dbReference type="SMART" id="SM00421">
    <property type="entry name" value="HTH_LUXR"/>
    <property type="match status" value="1"/>
</dbReference>
<proteinExistence type="predicted"/>
<dbReference type="SUPFAM" id="SSF55785">
    <property type="entry name" value="PYP-like sensor domain (PAS domain)"/>
    <property type="match status" value="1"/>
</dbReference>
<accession>A0A445MW07</accession>
<dbReference type="InterPro" id="IPR000700">
    <property type="entry name" value="PAS-assoc_C"/>
</dbReference>
<dbReference type="EMBL" id="OJIN01000103">
    <property type="protein sequence ID" value="SPD73660.1"/>
    <property type="molecule type" value="Genomic_DNA"/>
</dbReference>
<evidence type="ECO:0000259" key="3">
    <source>
        <dbReference type="PROSITE" id="PS50112"/>
    </source>
</evidence>
<evidence type="ECO:0000313" key="5">
    <source>
        <dbReference type="EMBL" id="SPD73660.1"/>
    </source>
</evidence>
<dbReference type="CDD" id="cd06170">
    <property type="entry name" value="LuxR_C_like"/>
    <property type="match status" value="1"/>
</dbReference>
<evidence type="ECO:0000259" key="4">
    <source>
        <dbReference type="PROSITE" id="PS50113"/>
    </source>
</evidence>
<dbReference type="PROSITE" id="PS50113">
    <property type="entry name" value="PAC"/>
    <property type="match status" value="1"/>
</dbReference>
<dbReference type="Pfam" id="PF13426">
    <property type="entry name" value="PAS_9"/>
    <property type="match status" value="1"/>
</dbReference>
<dbReference type="SMART" id="SM00091">
    <property type="entry name" value="PAS"/>
    <property type="match status" value="1"/>
</dbReference>
<reference evidence="5" key="1">
    <citation type="submission" date="2018-01" db="EMBL/GenBank/DDBJ databases">
        <authorList>
            <person name="Regsiter A."/>
            <person name="William W."/>
        </authorList>
    </citation>
    <scope>NUCLEOTIDE SEQUENCE</scope>
    <source>
        <strain evidence="5">TRIP AH-1</strain>
    </source>
</reference>
<sequence>MPTLNRIKTKYPGVYFVTGKFPSRSGKSERVYYIRYRKGGKEIEEKAGGHLKDAMTAAKAARIRAECIDGMRRCLSETRDCGRDQKNSKVQECKGLNDKFNGIEQGEQSHEVMTASEENFRAFFETATDLMCMVDKNGVLTYVNESTTKTLGYSKEDIIGMHIKKLLDKTDTEKRFLSTFKKIIKRGNLALETTWITKNGTKLHGEERLVAVHDSNGRFVGVRGVLRDITQRKMAELSLKKREAELDLKNRELEEMNAALRVLLKRRDEDKNEIEEKVLLNIQELVMPYLKKIQKTKLDAKQESFVKVLESNLKDISSPFARVLSTRFLKFTPTEIQVANLVKHGRSTKEIADLLNLSSETIECHRKNIRNKIGIKNKNENLRTHLLAFHAG</sequence>
<dbReference type="SUPFAM" id="SSF46894">
    <property type="entry name" value="C-terminal effector domain of the bipartite response regulators"/>
    <property type="match status" value="1"/>
</dbReference>
<dbReference type="InterPro" id="IPR016032">
    <property type="entry name" value="Sig_transdc_resp-reg_C-effctor"/>
</dbReference>
<feature type="domain" description="PAS" evidence="3">
    <location>
        <begin position="116"/>
        <end position="187"/>
    </location>
</feature>
<dbReference type="PRINTS" id="PR00038">
    <property type="entry name" value="HTHLUXR"/>
</dbReference>
<evidence type="ECO:0000256" key="1">
    <source>
        <dbReference type="SAM" id="Coils"/>
    </source>
</evidence>
<dbReference type="PROSITE" id="PS50043">
    <property type="entry name" value="HTH_LUXR_2"/>
    <property type="match status" value="1"/>
</dbReference>
<dbReference type="Gene3D" id="3.30.450.20">
    <property type="entry name" value="PAS domain"/>
    <property type="match status" value="1"/>
</dbReference>
<dbReference type="Gene3D" id="1.10.10.10">
    <property type="entry name" value="Winged helix-like DNA-binding domain superfamily/Winged helix DNA-binding domain"/>
    <property type="match status" value="1"/>
</dbReference>
<evidence type="ECO:0000259" key="2">
    <source>
        <dbReference type="PROSITE" id="PS50043"/>
    </source>
</evidence>
<dbReference type="InterPro" id="IPR052155">
    <property type="entry name" value="Biofilm_reg_signaling"/>
</dbReference>
<dbReference type="PANTHER" id="PTHR44757">
    <property type="entry name" value="DIGUANYLATE CYCLASE DGCP"/>
    <property type="match status" value="1"/>
</dbReference>
<feature type="coiled-coil region" evidence="1">
    <location>
        <begin position="227"/>
        <end position="273"/>
    </location>
</feature>
<dbReference type="PROSITE" id="PS00622">
    <property type="entry name" value="HTH_LUXR_1"/>
    <property type="match status" value="1"/>
</dbReference>
<feature type="domain" description="HTH luxR-type" evidence="2">
    <location>
        <begin position="324"/>
        <end position="389"/>
    </location>
</feature>
<dbReference type="GO" id="GO:0006355">
    <property type="term" value="P:regulation of DNA-templated transcription"/>
    <property type="evidence" value="ECO:0007669"/>
    <property type="project" value="InterPro"/>
</dbReference>
<protein>
    <submittedName>
        <fullName evidence="5">Transcriptional regulator, PAS domain linked with LysR-type HTH domain (Modular protein)</fullName>
    </submittedName>
</protein>
<gene>
    <name evidence="5" type="ORF">PITCH_A1910066</name>
</gene>
<dbReference type="GO" id="GO:0003677">
    <property type="term" value="F:DNA binding"/>
    <property type="evidence" value="ECO:0007669"/>
    <property type="project" value="InterPro"/>
</dbReference>
<dbReference type="NCBIfam" id="TIGR00229">
    <property type="entry name" value="sensory_box"/>
    <property type="match status" value="1"/>
</dbReference>